<dbReference type="PROSITE" id="PS51077">
    <property type="entry name" value="HTH_ICLR"/>
    <property type="match status" value="1"/>
</dbReference>
<protein>
    <submittedName>
        <fullName evidence="6">IclR family acetate operon transcriptional repressor</fullName>
    </submittedName>
</protein>
<accession>A0A7W9GWA9</accession>
<reference evidence="6 7" key="1">
    <citation type="submission" date="2020-08" db="EMBL/GenBank/DDBJ databases">
        <title>Sequencing the genomes of 1000 actinobacteria strains.</title>
        <authorList>
            <person name="Klenk H.-P."/>
        </authorList>
    </citation>
    <scope>NUCLEOTIDE SEQUENCE [LARGE SCALE GENOMIC DNA]</scope>
    <source>
        <strain evidence="6 7">DSM 102122</strain>
    </source>
</reference>
<dbReference type="GO" id="GO:0003700">
    <property type="term" value="F:DNA-binding transcription factor activity"/>
    <property type="evidence" value="ECO:0007669"/>
    <property type="project" value="TreeGrafter"/>
</dbReference>
<dbReference type="PANTHER" id="PTHR30136:SF35">
    <property type="entry name" value="HTH-TYPE TRANSCRIPTIONAL REGULATOR RV1719"/>
    <property type="match status" value="1"/>
</dbReference>
<dbReference type="EMBL" id="JACHMM010000001">
    <property type="protein sequence ID" value="MBB5791237.1"/>
    <property type="molecule type" value="Genomic_DNA"/>
</dbReference>
<dbReference type="PROSITE" id="PS51078">
    <property type="entry name" value="ICLR_ED"/>
    <property type="match status" value="1"/>
</dbReference>
<organism evidence="6 7">
    <name type="scientific">Jiangella mangrovi</name>
    <dbReference type="NCBI Taxonomy" id="1524084"/>
    <lineage>
        <taxon>Bacteria</taxon>
        <taxon>Bacillati</taxon>
        <taxon>Actinomycetota</taxon>
        <taxon>Actinomycetes</taxon>
        <taxon>Jiangellales</taxon>
        <taxon>Jiangellaceae</taxon>
        <taxon>Jiangella</taxon>
    </lineage>
</organism>
<evidence type="ECO:0000313" key="7">
    <source>
        <dbReference type="Proteomes" id="UP000542813"/>
    </source>
</evidence>
<keyword evidence="1" id="KW-0805">Transcription regulation</keyword>
<dbReference type="RefSeq" id="WP_184827849.1">
    <property type="nucleotide sequence ID" value="NZ_JACHMM010000001.1"/>
</dbReference>
<keyword evidence="3" id="KW-0804">Transcription</keyword>
<dbReference type="SMART" id="SM00346">
    <property type="entry name" value="HTH_ICLR"/>
    <property type="match status" value="1"/>
</dbReference>
<dbReference type="SUPFAM" id="SSF46785">
    <property type="entry name" value="Winged helix' DNA-binding domain"/>
    <property type="match status" value="1"/>
</dbReference>
<feature type="domain" description="IclR-ED" evidence="5">
    <location>
        <begin position="75"/>
        <end position="239"/>
    </location>
</feature>
<dbReference type="GO" id="GO:0003677">
    <property type="term" value="F:DNA binding"/>
    <property type="evidence" value="ECO:0007669"/>
    <property type="project" value="UniProtKB-KW"/>
</dbReference>
<evidence type="ECO:0000313" key="6">
    <source>
        <dbReference type="EMBL" id="MBB5791237.1"/>
    </source>
</evidence>
<gene>
    <name evidence="6" type="ORF">HD601_005812</name>
</gene>
<keyword evidence="2" id="KW-0238">DNA-binding</keyword>
<dbReference type="InterPro" id="IPR014757">
    <property type="entry name" value="Tscrpt_reg_IclR_C"/>
</dbReference>
<dbReference type="Gene3D" id="1.10.10.10">
    <property type="entry name" value="Winged helix-like DNA-binding domain superfamily/Winged helix DNA-binding domain"/>
    <property type="match status" value="1"/>
</dbReference>
<evidence type="ECO:0000256" key="1">
    <source>
        <dbReference type="ARBA" id="ARBA00023015"/>
    </source>
</evidence>
<dbReference type="PANTHER" id="PTHR30136">
    <property type="entry name" value="HELIX-TURN-HELIX TRANSCRIPTIONAL REGULATOR, ICLR FAMILY"/>
    <property type="match status" value="1"/>
</dbReference>
<name>A0A7W9GWA9_9ACTN</name>
<dbReference type="InterPro" id="IPR005471">
    <property type="entry name" value="Tscrpt_reg_IclR_N"/>
</dbReference>
<comment type="caution">
    <text evidence="6">The sequence shown here is derived from an EMBL/GenBank/DDBJ whole genome shotgun (WGS) entry which is preliminary data.</text>
</comment>
<dbReference type="GO" id="GO:0045892">
    <property type="term" value="P:negative regulation of DNA-templated transcription"/>
    <property type="evidence" value="ECO:0007669"/>
    <property type="project" value="TreeGrafter"/>
</dbReference>
<evidence type="ECO:0000256" key="3">
    <source>
        <dbReference type="ARBA" id="ARBA00023163"/>
    </source>
</evidence>
<evidence type="ECO:0000259" key="5">
    <source>
        <dbReference type="PROSITE" id="PS51078"/>
    </source>
</evidence>
<dbReference type="Pfam" id="PF09339">
    <property type="entry name" value="HTH_IclR"/>
    <property type="match status" value="1"/>
</dbReference>
<feature type="domain" description="HTH iclR-type" evidence="4">
    <location>
        <begin position="12"/>
        <end position="74"/>
    </location>
</feature>
<proteinExistence type="predicted"/>
<dbReference type="Gene3D" id="3.30.450.40">
    <property type="match status" value="1"/>
</dbReference>
<sequence>MPRWGVRDDPGMQSVLRSLRAFELIAERQPVRLAELVPLLELSKSTVQRILRTLESAGWIEIASGDVTRWQVAPRPREALSAGRGPLRLGEAAAPVMAALRDDTGETVHLSVPGPGGRMVVVDHAESRHELRIVAPIGTVFDGTTTAGGLAVLAAAGETTGDAAADELVAAARRDGYCVRPAESGHTVGIGAAITDGSGAPVAAIVLVVPVLRYRVDDRARLGARVVDAATAITAVLASR</sequence>
<dbReference type="Pfam" id="PF01614">
    <property type="entry name" value="IclR_C"/>
    <property type="match status" value="1"/>
</dbReference>
<dbReference type="SUPFAM" id="SSF55781">
    <property type="entry name" value="GAF domain-like"/>
    <property type="match status" value="1"/>
</dbReference>
<dbReference type="InterPro" id="IPR036388">
    <property type="entry name" value="WH-like_DNA-bd_sf"/>
</dbReference>
<evidence type="ECO:0000256" key="2">
    <source>
        <dbReference type="ARBA" id="ARBA00023125"/>
    </source>
</evidence>
<keyword evidence="7" id="KW-1185">Reference proteome</keyword>
<dbReference type="InterPro" id="IPR050707">
    <property type="entry name" value="HTH_MetabolicPath_Reg"/>
</dbReference>
<dbReference type="InterPro" id="IPR029016">
    <property type="entry name" value="GAF-like_dom_sf"/>
</dbReference>
<dbReference type="InterPro" id="IPR036390">
    <property type="entry name" value="WH_DNA-bd_sf"/>
</dbReference>
<dbReference type="Proteomes" id="UP000542813">
    <property type="component" value="Unassembled WGS sequence"/>
</dbReference>
<evidence type="ECO:0000259" key="4">
    <source>
        <dbReference type="PROSITE" id="PS51077"/>
    </source>
</evidence>
<dbReference type="AlphaFoldDB" id="A0A7W9GWA9"/>